<evidence type="ECO:0000256" key="2">
    <source>
        <dbReference type="ARBA" id="ARBA00022741"/>
    </source>
</evidence>
<dbReference type="EC" id="3.6.1.41" evidence="5"/>
<dbReference type="NCBIfam" id="TIGR00488">
    <property type="entry name" value="bis(5'-nucleosyl)-tetraphosphatase (symmetrical) YqeK"/>
    <property type="match status" value="1"/>
</dbReference>
<comment type="caution">
    <text evidence="5">The sequence shown here is derived from an EMBL/GenBank/DDBJ whole genome shotgun (WGS) entry which is preliminary data.</text>
</comment>
<dbReference type="PANTHER" id="PTHR35795">
    <property type="entry name" value="SLR1885 PROTEIN"/>
    <property type="match status" value="1"/>
</dbReference>
<dbReference type="PANTHER" id="PTHR35795:SF1">
    <property type="entry name" value="BIS(5'-NUCLEOSYL)-TETRAPHOSPHATASE, SYMMETRICAL"/>
    <property type="match status" value="1"/>
</dbReference>
<organism evidence="5 6">
    <name type="scientific">Cohnella silvisoli</name>
    <dbReference type="NCBI Taxonomy" id="2873699"/>
    <lineage>
        <taxon>Bacteria</taxon>
        <taxon>Bacillati</taxon>
        <taxon>Bacillota</taxon>
        <taxon>Bacilli</taxon>
        <taxon>Bacillales</taxon>
        <taxon>Paenibacillaceae</taxon>
        <taxon>Cohnella</taxon>
    </lineage>
</organism>
<evidence type="ECO:0000313" key="5">
    <source>
        <dbReference type="EMBL" id="MEQ4486154.1"/>
    </source>
</evidence>
<dbReference type="Pfam" id="PF01966">
    <property type="entry name" value="HD"/>
    <property type="match status" value="1"/>
</dbReference>
<gene>
    <name evidence="5" type="primary">yqeK</name>
    <name evidence="5" type="ORF">QJS35_27615</name>
</gene>
<dbReference type="GO" id="GO:0008803">
    <property type="term" value="F:bis(5'-nucleosyl)-tetraphosphatase (symmetrical) activity"/>
    <property type="evidence" value="ECO:0007669"/>
    <property type="project" value="UniProtKB-EC"/>
</dbReference>
<protein>
    <submittedName>
        <fullName evidence="5">Bis(5'-nucleosyl)-tetraphosphatase (Symmetrical) YqeK</fullName>
        <ecNumber evidence="5">3.6.1.41</ecNumber>
    </submittedName>
</protein>
<dbReference type="InterPro" id="IPR051094">
    <property type="entry name" value="Diverse_Catalytic_Enzymes"/>
</dbReference>
<evidence type="ECO:0000259" key="4">
    <source>
        <dbReference type="PROSITE" id="PS51831"/>
    </source>
</evidence>
<evidence type="ECO:0000256" key="3">
    <source>
        <dbReference type="ARBA" id="ARBA00022801"/>
    </source>
</evidence>
<proteinExistence type="predicted"/>
<name>A0ABV1L1D1_9BACL</name>
<dbReference type="PROSITE" id="PS51831">
    <property type="entry name" value="HD"/>
    <property type="match status" value="1"/>
</dbReference>
<dbReference type="SUPFAM" id="SSF109604">
    <property type="entry name" value="HD-domain/PDEase-like"/>
    <property type="match status" value="1"/>
</dbReference>
<dbReference type="Gene3D" id="1.10.3210.10">
    <property type="entry name" value="Hypothetical protein af1432"/>
    <property type="match status" value="1"/>
</dbReference>
<reference evidence="5 6" key="1">
    <citation type="journal article" date="2023" name="Genome Announc.">
        <title>Pan-Genome Analyses of the Genus Cohnella and Proposal of the Novel Species Cohnella silvisoli sp. nov., Isolated from Forest Soil.</title>
        <authorList>
            <person name="Wang C."/>
            <person name="Mao L."/>
            <person name="Bao G."/>
            <person name="Zhu H."/>
        </authorList>
    </citation>
    <scope>NUCLEOTIDE SEQUENCE [LARGE SCALE GENOMIC DNA]</scope>
    <source>
        <strain evidence="5 6">NL03-T5-1</strain>
    </source>
</reference>
<keyword evidence="2" id="KW-0547">Nucleotide-binding</keyword>
<keyword evidence="3 5" id="KW-0378">Hydrolase</keyword>
<dbReference type="InterPro" id="IPR006674">
    <property type="entry name" value="HD_domain"/>
</dbReference>
<evidence type="ECO:0000313" key="6">
    <source>
        <dbReference type="Proteomes" id="UP001493487"/>
    </source>
</evidence>
<feature type="domain" description="HD" evidence="4">
    <location>
        <begin position="34"/>
        <end position="149"/>
    </location>
</feature>
<dbReference type="Proteomes" id="UP001493487">
    <property type="component" value="Unassembled WGS sequence"/>
</dbReference>
<dbReference type="RefSeq" id="WP_232189198.1">
    <property type="nucleotide sequence ID" value="NZ_JAIOAP010000018.1"/>
</dbReference>
<sequence>MNELFKKYTKDFYSSGDLNEDINQFFTQNGDLRTLKHTLEVAAEAKHIAELYAIDPAKVIKASLLHDISNVIPISTMLDVAKELSIEILDEEHKYDRSVHQKLSKYMAQDIFGITDYEILNAIESHTTHKANASMTDKILFVSDKISWKLPGDHPYLQEMRIKVNELEIDKAILIYLNNIWDQRDKLKLVHPWLIKAREELMENVSRGH</sequence>
<keyword evidence="6" id="KW-1185">Reference proteome</keyword>
<evidence type="ECO:0000256" key="1">
    <source>
        <dbReference type="ARBA" id="ARBA00022723"/>
    </source>
</evidence>
<accession>A0ABV1L1D1</accession>
<dbReference type="InterPro" id="IPR005249">
    <property type="entry name" value="YqeK"/>
</dbReference>
<keyword evidence="1" id="KW-0479">Metal-binding</keyword>
<dbReference type="EMBL" id="JASKHM010000019">
    <property type="protein sequence ID" value="MEQ4486154.1"/>
    <property type="molecule type" value="Genomic_DNA"/>
</dbReference>